<keyword evidence="3" id="KW-1185">Reference proteome</keyword>
<name>A0A835LT59_9MAGN</name>
<keyword evidence="1" id="KW-0472">Membrane</keyword>
<protein>
    <submittedName>
        <fullName evidence="2">Uncharacterized protein</fullName>
    </submittedName>
</protein>
<evidence type="ECO:0000313" key="2">
    <source>
        <dbReference type="EMBL" id="KAF9602469.1"/>
    </source>
</evidence>
<proteinExistence type="predicted"/>
<dbReference type="AlphaFoldDB" id="A0A835LT59"/>
<comment type="caution">
    <text evidence="2">The sequence shown here is derived from an EMBL/GenBank/DDBJ whole genome shotgun (WGS) entry which is preliminary data.</text>
</comment>
<dbReference type="OrthoDB" id="2126698at2759"/>
<gene>
    <name evidence="2" type="ORF">IFM89_028020</name>
</gene>
<feature type="transmembrane region" description="Helical" evidence="1">
    <location>
        <begin position="12"/>
        <end position="32"/>
    </location>
</feature>
<reference evidence="2 3" key="1">
    <citation type="submission" date="2020-10" db="EMBL/GenBank/DDBJ databases">
        <title>The Coptis chinensis genome and diversification of protoberbering-type alkaloids.</title>
        <authorList>
            <person name="Wang B."/>
            <person name="Shu S."/>
            <person name="Song C."/>
            <person name="Liu Y."/>
        </authorList>
    </citation>
    <scope>NUCLEOTIDE SEQUENCE [LARGE SCALE GENOMIC DNA]</scope>
    <source>
        <strain evidence="2">HL-2020</strain>
        <tissue evidence="2">Leaf</tissue>
    </source>
</reference>
<keyword evidence="1" id="KW-0812">Transmembrane</keyword>
<sequence>MGFALDFGVKGIWCGMITGTLAQMCILFFITYRTKWDKEASDVGDRIQQWRGKAEDNVNDIEKKNPPNLQ</sequence>
<accession>A0A835LT59</accession>
<keyword evidence="1" id="KW-1133">Transmembrane helix</keyword>
<organism evidence="2 3">
    <name type="scientific">Coptis chinensis</name>
    <dbReference type="NCBI Taxonomy" id="261450"/>
    <lineage>
        <taxon>Eukaryota</taxon>
        <taxon>Viridiplantae</taxon>
        <taxon>Streptophyta</taxon>
        <taxon>Embryophyta</taxon>
        <taxon>Tracheophyta</taxon>
        <taxon>Spermatophyta</taxon>
        <taxon>Magnoliopsida</taxon>
        <taxon>Ranunculales</taxon>
        <taxon>Ranunculaceae</taxon>
        <taxon>Coptidoideae</taxon>
        <taxon>Coptis</taxon>
    </lineage>
</organism>
<evidence type="ECO:0000256" key="1">
    <source>
        <dbReference type="SAM" id="Phobius"/>
    </source>
</evidence>
<evidence type="ECO:0000313" key="3">
    <source>
        <dbReference type="Proteomes" id="UP000631114"/>
    </source>
</evidence>
<dbReference type="EMBL" id="JADFTS010000006">
    <property type="protein sequence ID" value="KAF9602469.1"/>
    <property type="molecule type" value="Genomic_DNA"/>
</dbReference>
<dbReference type="Proteomes" id="UP000631114">
    <property type="component" value="Unassembled WGS sequence"/>
</dbReference>